<reference evidence="3" key="1">
    <citation type="submission" date="2016-01" db="EMBL/GenBank/DDBJ databases">
        <authorList>
            <person name="Mitreva M."/>
            <person name="Pepin K.H."/>
            <person name="Mihindukulasuriya K.A."/>
            <person name="Fulton R."/>
            <person name="Fronick C."/>
            <person name="O'Laughlin M."/>
            <person name="Miner T."/>
            <person name="Herter B."/>
            <person name="Rosa B.A."/>
            <person name="Cordes M."/>
            <person name="Tomlinson C."/>
            <person name="Wollam A."/>
            <person name="Palsikar V.B."/>
            <person name="Mardis E.R."/>
            <person name="Wilson R.K."/>
        </authorList>
    </citation>
    <scope>NUCLEOTIDE SEQUENCE [LARGE SCALE GENOMIC DNA]</scope>
    <source>
        <strain evidence="3">GED7749B</strain>
    </source>
</reference>
<dbReference type="SUPFAM" id="SSF55729">
    <property type="entry name" value="Acyl-CoA N-acyltransferases (Nat)"/>
    <property type="match status" value="1"/>
</dbReference>
<dbReference type="Pfam" id="PF13302">
    <property type="entry name" value="Acetyltransf_3"/>
    <property type="match status" value="1"/>
</dbReference>
<dbReference type="GO" id="GO:0008999">
    <property type="term" value="F:protein-N-terminal-alanine acetyltransferase activity"/>
    <property type="evidence" value="ECO:0007669"/>
    <property type="project" value="TreeGrafter"/>
</dbReference>
<accession>A0A133KPA8</accession>
<dbReference type="GO" id="GO:1990189">
    <property type="term" value="F:protein N-terminal-serine acetyltransferase activity"/>
    <property type="evidence" value="ECO:0007669"/>
    <property type="project" value="TreeGrafter"/>
</dbReference>
<dbReference type="InterPro" id="IPR016181">
    <property type="entry name" value="Acyl_CoA_acyltransferase"/>
</dbReference>
<evidence type="ECO:0000313" key="3">
    <source>
        <dbReference type="Proteomes" id="UP000070376"/>
    </source>
</evidence>
<gene>
    <name evidence="2" type="ORF">HMPREF3213_02045</name>
</gene>
<dbReference type="PATRIC" id="fig|1398.22.peg.2046"/>
<dbReference type="AlphaFoldDB" id="A0A133KPA8"/>
<sequence>MRDHIMPLLANNKIILRSISEKDLDGLFSLYANEEVMRFFGRMAAKNKQEVLKIIEQNIQMKKEGTGIRYAAYLKATDDFVGIITLKRYNARNMRAEIDYIVAPEHQRKGLATEMLGLFLNEIFNKWNLERISAYVFLENTASCKLLEKFNFTREGILRHWTCVNGKFYDSYSYSLLSSDRTQK</sequence>
<keyword evidence="2" id="KW-0808">Transferase</keyword>
<dbReference type="GO" id="GO:0005737">
    <property type="term" value="C:cytoplasm"/>
    <property type="evidence" value="ECO:0007669"/>
    <property type="project" value="TreeGrafter"/>
</dbReference>
<dbReference type="PROSITE" id="PS51186">
    <property type="entry name" value="GNAT"/>
    <property type="match status" value="1"/>
</dbReference>
<dbReference type="InterPro" id="IPR000182">
    <property type="entry name" value="GNAT_dom"/>
</dbReference>
<protein>
    <submittedName>
        <fullName evidence="2">Acetyltransferase, GNAT family</fullName>
    </submittedName>
</protein>
<name>A0A133KPA8_HEYCO</name>
<dbReference type="PANTHER" id="PTHR43441:SF11">
    <property type="entry name" value="RIBOSOMAL-PROTEIN-SERINE ACETYLTRANSFERASE"/>
    <property type="match status" value="1"/>
</dbReference>
<proteinExistence type="predicted"/>
<organism evidence="2 3">
    <name type="scientific">Heyndrickxia coagulans</name>
    <name type="common">Weizmannia coagulans</name>
    <dbReference type="NCBI Taxonomy" id="1398"/>
    <lineage>
        <taxon>Bacteria</taxon>
        <taxon>Bacillati</taxon>
        <taxon>Bacillota</taxon>
        <taxon>Bacilli</taxon>
        <taxon>Bacillales</taxon>
        <taxon>Bacillaceae</taxon>
        <taxon>Heyndrickxia</taxon>
    </lineage>
</organism>
<comment type="caution">
    <text evidence="2">The sequence shown here is derived from an EMBL/GenBank/DDBJ whole genome shotgun (WGS) entry which is preliminary data.</text>
</comment>
<evidence type="ECO:0000313" key="2">
    <source>
        <dbReference type="EMBL" id="KWZ81361.1"/>
    </source>
</evidence>
<dbReference type="PANTHER" id="PTHR43441">
    <property type="entry name" value="RIBOSOMAL-PROTEIN-SERINE ACETYLTRANSFERASE"/>
    <property type="match status" value="1"/>
</dbReference>
<dbReference type="Proteomes" id="UP000070376">
    <property type="component" value="Unassembled WGS sequence"/>
</dbReference>
<dbReference type="EMBL" id="LRPN01000076">
    <property type="protein sequence ID" value="KWZ81361.1"/>
    <property type="molecule type" value="Genomic_DNA"/>
</dbReference>
<dbReference type="Gene3D" id="3.40.630.30">
    <property type="match status" value="1"/>
</dbReference>
<evidence type="ECO:0000259" key="1">
    <source>
        <dbReference type="PROSITE" id="PS51186"/>
    </source>
</evidence>
<dbReference type="CDD" id="cd04301">
    <property type="entry name" value="NAT_SF"/>
    <property type="match status" value="1"/>
</dbReference>
<dbReference type="InterPro" id="IPR051908">
    <property type="entry name" value="Ribosomal_N-acetyltransferase"/>
</dbReference>
<feature type="domain" description="N-acetyltransferase" evidence="1">
    <location>
        <begin position="14"/>
        <end position="170"/>
    </location>
</feature>